<dbReference type="SUPFAM" id="SSF56059">
    <property type="entry name" value="Glutathione synthetase ATP-binding domain-like"/>
    <property type="match status" value="1"/>
</dbReference>
<protein>
    <recommendedName>
        <fullName evidence="2">Geminivirus AL1 replication-associated protein central domain-containing protein</fullName>
    </recommendedName>
</protein>
<dbReference type="EMBL" id="MN740497">
    <property type="protein sequence ID" value="QHU29824.1"/>
    <property type="molecule type" value="Genomic_DNA"/>
</dbReference>
<evidence type="ECO:0000259" key="2">
    <source>
        <dbReference type="Pfam" id="PF08283"/>
    </source>
</evidence>
<evidence type="ECO:0000256" key="1">
    <source>
        <dbReference type="SAM" id="Phobius"/>
    </source>
</evidence>
<organism evidence="3">
    <name type="scientific">viral metagenome</name>
    <dbReference type="NCBI Taxonomy" id="1070528"/>
    <lineage>
        <taxon>unclassified sequences</taxon>
        <taxon>metagenomes</taxon>
        <taxon>organismal metagenomes</taxon>
    </lineage>
</organism>
<sequence>MEELYRKMLAYDDAWCNLMGFFNPYTDSFESSFTTRLPMFDKRAFNLYPKYNFVYDKLWVMQSQNITCGKLESITKDSNITYPIFIKPRWGHKSASSKNCFKISSFSQLQKYQHIKEMMWSEFIEGTENMTDYVLLNGNIIYEITYLYSDEQNGYTEQYKFISPNNKAPANIKDWVNEYLIGYSGVVNVQYRNNIIIEAGLRLARGGAYIQSTDNTNIIDLINTVYDSNRADHIERKTLNFTPYYSFKCFTRFPIVYLYPQYIVDGLMYIFNAKPFYEYYFEPNGNDGNVIFQFLHEDKEIGKRCSTIFTLLFILVQLIVIVMVFYMSYLFYKAKYKTTPYLRYILYAFILFYITQYLNPISVHYNLYKAKKQKTLW</sequence>
<feature type="transmembrane region" description="Helical" evidence="1">
    <location>
        <begin position="308"/>
        <end position="332"/>
    </location>
</feature>
<evidence type="ECO:0000313" key="3">
    <source>
        <dbReference type="EMBL" id="QHU29824.1"/>
    </source>
</evidence>
<feature type="transmembrane region" description="Helical" evidence="1">
    <location>
        <begin position="344"/>
        <end position="368"/>
    </location>
</feature>
<keyword evidence="1" id="KW-0472">Membrane</keyword>
<dbReference type="AlphaFoldDB" id="A0A6C0LJU5"/>
<dbReference type="GO" id="GO:0016888">
    <property type="term" value="F:DNA endonuclease activity, producing 5'-phosphomonoesters"/>
    <property type="evidence" value="ECO:0007669"/>
    <property type="project" value="InterPro"/>
</dbReference>
<accession>A0A6C0LJU5</accession>
<feature type="domain" description="Geminivirus AL1 replication-associated protein central" evidence="2">
    <location>
        <begin position="128"/>
        <end position="198"/>
    </location>
</feature>
<dbReference type="InterPro" id="IPR022692">
    <property type="entry name" value="Gemini_AL1_REP_central"/>
</dbReference>
<keyword evidence="1" id="KW-1133">Transmembrane helix</keyword>
<name>A0A6C0LJU5_9ZZZZ</name>
<proteinExistence type="predicted"/>
<dbReference type="Pfam" id="PF08283">
    <property type="entry name" value="Gemini_AL1_M"/>
    <property type="match status" value="1"/>
</dbReference>
<dbReference type="Gene3D" id="3.30.470.20">
    <property type="entry name" value="ATP-grasp fold, B domain"/>
    <property type="match status" value="1"/>
</dbReference>
<keyword evidence="1" id="KW-0812">Transmembrane</keyword>
<reference evidence="3" key="1">
    <citation type="journal article" date="2020" name="Nature">
        <title>Giant virus diversity and host interactions through global metagenomics.</title>
        <authorList>
            <person name="Schulz F."/>
            <person name="Roux S."/>
            <person name="Paez-Espino D."/>
            <person name="Jungbluth S."/>
            <person name="Walsh D.A."/>
            <person name="Denef V.J."/>
            <person name="McMahon K.D."/>
            <person name="Konstantinidis K.T."/>
            <person name="Eloe-Fadrosh E.A."/>
            <person name="Kyrpides N.C."/>
            <person name="Woyke T."/>
        </authorList>
    </citation>
    <scope>NUCLEOTIDE SEQUENCE</scope>
    <source>
        <strain evidence="3">GVMAG-M-3300027810-10</strain>
    </source>
</reference>